<dbReference type="RefSeq" id="XP_007375958.1">
    <property type="nucleotide sequence ID" value="XM_007375896.1"/>
</dbReference>
<protein>
    <recommendedName>
        <fullName evidence="8">Hyphally-regulated cell wall protein N-terminal domain-containing protein</fullName>
    </recommendedName>
</protein>
<keyword evidence="4 7" id="KW-0732">Signal</keyword>
<dbReference type="AlphaFoldDB" id="G3APG5"/>
<keyword evidence="5" id="KW-0325">Glycoprotein</keyword>
<evidence type="ECO:0000256" key="4">
    <source>
        <dbReference type="ARBA" id="ARBA00022729"/>
    </source>
</evidence>
<evidence type="ECO:0000256" key="2">
    <source>
        <dbReference type="ARBA" id="ARBA00022512"/>
    </source>
</evidence>
<organism evidence="10">
    <name type="scientific">Spathaspora passalidarum (strain NRRL Y-27907 / 11-Y1)</name>
    <dbReference type="NCBI Taxonomy" id="619300"/>
    <lineage>
        <taxon>Eukaryota</taxon>
        <taxon>Fungi</taxon>
        <taxon>Dikarya</taxon>
        <taxon>Ascomycota</taxon>
        <taxon>Saccharomycotina</taxon>
        <taxon>Pichiomycetes</taxon>
        <taxon>Debaryomycetaceae</taxon>
        <taxon>Spathaspora</taxon>
    </lineage>
</organism>
<dbReference type="KEGG" id="spaa:SPAPADRAFT_67268"/>
<keyword evidence="10" id="KW-1185">Reference proteome</keyword>
<feature type="compositionally biased region" description="Acidic residues" evidence="6">
    <location>
        <begin position="324"/>
        <end position="345"/>
    </location>
</feature>
<feature type="domain" description="Hyphally-regulated cell wall protein N-terminal" evidence="8">
    <location>
        <begin position="7"/>
        <end position="281"/>
    </location>
</feature>
<name>G3APG5_SPAPN</name>
<dbReference type="Proteomes" id="UP000000709">
    <property type="component" value="Unassembled WGS sequence"/>
</dbReference>
<evidence type="ECO:0000313" key="10">
    <source>
        <dbReference type="Proteomes" id="UP000000709"/>
    </source>
</evidence>
<evidence type="ECO:0000256" key="3">
    <source>
        <dbReference type="ARBA" id="ARBA00022525"/>
    </source>
</evidence>
<dbReference type="HOGENOM" id="CLU_593343_0_0_1"/>
<reference evidence="9 10" key="1">
    <citation type="journal article" date="2011" name="Proc. Natl. Acad. Sci. U.S.A.">
        <title>Comparative genomics of xylose-fermenting fungi for enhanced biofuel production.</title>
        <authorList>
            <person name="Wohlbach D.J."/>
            <person name="Kuo A."/>
            <person name="Sato T.K."/>
            <person name="Potts K.M."/>
            <person name="Salamov A.A."/>
            <person name="LaButti K.M."/>
            <person name="Sun H."/>
            <person name="Clum A."/>
            <person name="Pangilinan J.L."/>
            <person name="Lindquist E.A."/>
            <person name="Lucas S."/>
            <person name="Lapidus A."/>
            <person name="Jin M."/>
            <person name="Gunawan C."/>
            <person name="Balan V."/>
            <person name="Dale B.E."/>
            <person name="Jeffries T.W."/>
            <person name="Zinkel R."/>
            <person name="Barry K.W."/>
            <person name="Grigoriev I.V."/>
            <person name="Gasch A.P."/>
        </authorList>
    </citation>
    <scope>NUCLEOTIDE SEQUENCE [LARGE SCALE GENOMIC DNA]</scope>
    <source>
        <strain evidence="10">NRRL Y-27907 / 11-Y1</strain>
    </source>
</reference>
<evidence type="ECO:0000256" key="1">
    <source>
        <dbReference type="ARBA" id="ARBA00004191"/>
    </source>
</evidence>
<feature type="region of interest" description="Disordered" evidence="6">
    <location>
        <begin position="311"/>
        <end position="379"/>
    </location>
</feature>
<feature type="compositionally biased region" description="Acidic residues" evidence="6">
    <location>
        <begin position="359"/>
        <end position="378"/>
    </location>
</feature>
<dbReference type="OrthoDB" id="4022214at2759"/>
<dbReference type="InterPro" id="IPR021031">
    <property type="entry name" value="Hyphal-reg_cell_wall_N"/>
</dbReference>
<dbReference type="Pfam" id="PF11765">
    <property type="entry name" value="Hyphal_reg_CWP"/>
    <property type="match status" value="1"/>
</dbReference>
<proteinExistence type="predicted"/>
<feature type="signal peptide" evidence="7">
    <location>
        <begin position="1"/>
        <end position="15"/>
    </location>
</feature>
<feature type="chain" id="PRO_5012135649" description="Hyphally-regulated cell wall protein N-terminal domain-containing protein" evidence="7">
    <location>
        <begin position="16"/>
        <end position="461"/>
    </location>
</feature>
<accession>G3APG5</accession>
<feature type="compositionally biased region" description="Polar residues" evidence="6">
    <location>
        <begin position="311"/>
        <end position="321"/>
    </location>
</feature>
<keyword evidence="3" id="KW-0964">Secreted</keyword>
<dbReference type="eggNOG" id="ENOG502RSH6">
    <property type="taxonomic scope" value="Eukaryota"/>
</dbReference>
<dbReference type="InParanoid" id="G3APG5"/>
<dbReference type="EMBL" id="GL996502">
    <property type="protein sequence ID" value="EGW32682.1"/>
    <property type="molecule type" value="Genomic_DNA"/>
</dbReference>
<evidence type="ECO:0000256" key="5">
    <source>
        <dbReference type="ARBA" id="ARBA00023180"/>
    </source>
</evidence>
<comment type="subcellular location">
    <subcellularLocation>
        <location evidence="1">Secreted</location>
        <location evidence="1">Cell wall</location>
    </subcellularLocation>
</comment>
<keyword evidence="2" id="KW-0134">Cell wall</keyword>
<dbReference type="GeneID" id="18875151"/>
<evidence type="ECO:0000256" key="6">
    <source>
        <dbReference type="SAM" id="MobiDB-lite"/>
    </source>
</evidence>
<dbReference type="GO" id="GO:0009277">
    <property type="term" value="C:fungal-type cell wall"/>
    <property type="evidence" value="ECO:0007669"/>
    <property type="project" value="UniProtKB-ARBA"/>
</dbReference>
<evidence type="ECO:0000259" key="8">
    <source>
        <dbReference type="Pfam" id="PF11765"/>
    </source>
</evidence>
<sequence length="461" mass="51741">MWIIRFLILLQTAVAITINYSEIITNPPDITVFFGIPYYITEQGSLMLEQLEHVQFNEDLVNYGQVLITKTGFDREFVVKVDNLNGIFLNGGLFNVQASSDVATSFEIDVESFTNIGIISVSSKATSGDPYSRIMAHKVWDNQGTIKINNQAENQGILDMGPCNITNNGMIELYNQNYKQGLGEISGEGCIFLEENTNVELNSEFSSAGQTFVMGENSTLFVTENGPTNEYKVMNFSMGNRIGLDGFLHQMTYGYDGILILKSLHSIQRFIIGKGYSELDLTDTYVTYDRDAPAYMVGDCKDFPFDDFESESTSNIETAKTSELDESTTIEEMDTTTDFEDETSELYESTTAEEKDTTTDVEDETRELDESTSEEDFETTTSYFENAIETNEPDLVTSKQEVCSSRFEHEIPQTCQYSSVSKQSSTQDHSGDLINASSKIILKHFKLCQVICMMLVLVLSH</sequence>
<evidence type="ECO:0000256" key="7">
    <source>
        <dbReference type="SAM" id="SignalP"/>
    </source>
</evidence>
<evidence type="ECO:0000313" key="9">
    <source>
        <dbReference type="EMBL" id="EGW32682.1"/>
    </source>
</evidence>
<gene>
    <name evidence="9" type="ORF">SPAPADRAFT_67268</name>
</gene>